<evidence type="ECO:0000313" key="2">
    <source>
        <dbReference type="EMBL" id="KAK7684327.1"/>
    </source>
</evidence>
<feature type="region of interest" description="Disordered" evidence="1">
    <location>
        <begin position="51"/>
        <end position="88"/>
    </location>
</feature>
<dbReference type="AlphaFoldDB" id="A0AAW0G439"/>
<dbReference type="Proteomes" id="UP001385951">
    <property type="component" value="Unassembled WGS sequence"/>
</dbReference>
<dbReference type="EMBL" id="JASBNA010000026">
    <property type="protein sequence ID" value="KAK7684327.1"/>
    <property type="molecule type" value="Genomic_DNA"/>
</dbReference>
<name>A0AAW0G439_9APHY</name>
<organism evidence="2 3">
    <name type="scientific">Cerrena zonata</name>
    <dbReference type="NCBI Taxonomy" id="2478898"/>
    <lineage>
        <taxon>Eukaryota</taxon>
        <taxon>Fungi</taxon>
        <taxon>Dikarya</taxon>
        <taxon>Basidiomycota</taxon>
        <taxon>Agaricomycotina</taxon>
        <taxon>Agaricomycetes</taxon>
        <taxon>Polyporales</taxon>
        <taxon>Cerrenaceae</taxon>
        <taxon>Cerrena</taxon>
    </lineage>
</organism>
<comment type="caution">
    <text evidence="2">The sequence shown here is derived from an EMBL/GenBank/DDBJ whole genome shotgun (WGS) entry which is preliminary data.</text>
</comment>
<sequence>MSRLTGSKWKQRQVIAEEYIRCGRSDTIFLDEFPEVEQSIKMLLNAITRKRQQHGELIPRTSKNGTPQEREQRQFERSNSGTGSTILS</sequence>
<keyword evidence="3" id="KW-1185">Reference proteome</keyword>
<gene>
    <name evidence="2" type="ORF">QCA50_012651</name>
</gene>
<protein>
    <submittedName>
        <fullName evidence="2">Uncharacterized protein</fullName>
    </submittedName>
</protein>
<evidence type="ECO:0000256" key="1">
    <source>
        <dbReference type="SAM" id="MobiDB-lite"/>
    </source>
</evidence>
<feature type="compositionally biased region" description="Polar residues" evidence="1">
    <location>
        <begin position="77"/>
        <end position="88"/>
    </location>
</feature>
<accession>A0AAW0G439</accession>
<evidence type="ECO:0000313" key="3">
    <source>
        <dbReference type="Proteomes" id="UP001385951"/>
    </source>
</evidence>
<reference evidence="2 3" key="1">
    <citation type="submission" date="2022-09" db="EMBL/GenBank/DDBJ databases">
        <authorList>
            <person name="Palmer J.M."/>
        </authorList>
    </citation>
    <scope>NUCLEOTIDE SEQUENCE [LARGE SCALE GENOMIC DNA]</scope>
    <source>
        <strain evidence="2 3">DSM 7382</strain>
    </source>
</reference>
<proteinExistence type="predicted"/>